<reference evidence="1 2" key="1">
    <citation type="submission" date="2020-06" db="EMBL/GenBank/DDBJ databases">
        <title>Description of novel acetic acid bacteria.</title>
        <authorList>
            <person name="Sombolestani A."/>
        </authorList>
    </citation>
    <scope>NUCLEOTIDE SEQUENCE [LARGE SCALE GENOMIC DNA]</scope>
    <source>
        <strain evidence="1 2">LMG 27010</strain>
    </source>
</reference>
<evidence type="ECO:0000313" key="1">
    <source>
        <dbReference type="EMBL" id="NVN40293.1"/>
    </source>
</evidence>
<dbReference type="Gene3D" id="3.40.50.1010">
    <property type="entry name" value="5'-nuclease"/>
    <property type="match status" value="1"/>
</dbReference>
<dbReference type="SUPFAM" id="SSF88723">
    <property type="entry name" value="PIN domain-like"/>
    <property type="match status" value="1"/>
</dbReference>
<accession>A0A850PBI9</accession>
<organism evidence="1 2">
    <name type="scientific">Ameyamaea chiangmaiensis</name>
    <dbReference type="NCBI Taxonomy" id="442969"/>
    <lineage>
        <taxon>Bacteria</taxon>
        <taxon>Pseudomonadati</taxon>
        <taxon>Pseudomonadota</taxon>
        <taxon>Alphaproteobacteria</taxon>
        <taxon>Acetobacterales</taxon>
        <taxon>Acetobacteraceae</taxon>
        <taxon>Ameyamaea</taxon>
    </lineage>
</organism>
<sequence length="194" mass="21941">MVDYFWDSCALIEYLNDDNDTDKKHNLQWFLNDAKNGKCKIHISTISLAEILPSRIVNGIYGNIDNFLSDFQGHLIPVTPNTNIMRMAAKLRDQQYQKFVSQASGYSSPRRLDSPDAIILASAVYLEKANGIKFEAFHTYDNGGKRRPEGGKSVPILSIEEWCRSDLNYDSIVADVIALTRQQPLHSNPQLYGV</sequence>
<evidence type="ECO:0008006" key="3">
    <source>
        <dbReference type="Google" id="ProtNLM"/>
    </source>
</evidence>
<dbReference type="EMBL" id="JABXXR010000035">
    <property type="protein sequence ID" value="NVN40293.1"/>
    <property type="molecule type" value="Genomic_DNA"/>
</dbReference>
<dbReference type="Proteomes" id="UP000585665">
    <property type="component" value="Unassembled WGS sequence"/>
</dbReference>
<comment type="caution">
    <text evidence="1">The sequence shown here is derived from an EMBL/GenBank/DDBJ whole genome shotgun (WGS) entry which is preliminary data.</text>
</comment>
<proteinExistence type="predicted"/>
<name>A0A850PBI9_9PROT</name>
<protein>
    <recommendedName>
        <fullName evidence="3">PIN domain-containing protein</fullName>
    </recommendedName>
</protein>
<keyword evidence="2" id="KW-1185">Reference proteome</keyword>
<dbReference type="AlphaFoldDB" id="A0A850PBI9"/>
<evidence type="ECO:0000313" key="2">
    <source>
        <dbReference type="Proteomes" id="UP000585665"/>
    </source>
</evidence>
<dbReference type="InterPro" id="IPR029060">
    <property type="entry name" value="PIN-like_dom_sf"/>
</dbReference>
<gene>
    <name evidence="1" type="ORF">HUK82_06905</name>
</gene>
<dbReference type="RefSeq" id="WP_176613263.1">
    <property type="nucleotide sequence ID" value="NZ_JABXXR010000035.1"/>
</dbReference>